<protein>
    <submittedName>
        <fullName evidence="1">Uncharacterized protein</fullName>
    </submittedName>
</protein>
<name>A0A5E4YJD9_9BURK</name>
<dbReference type="Proteomes" id="UP000414233">
    <property type="component" value="Unassembled WGS sequence"/>
</dbReference>
<accession>A0A5E4YJD9</accession>
<sequence length="39" mass="4299">MTIDAGLLAYYGLMARNVCATWRAKRGGRAHFSHLSTMA</sequence>
<evidence type="ECO:0000313" key="1">
    <source>
        <dbReference type="EMBL" id="VVE48540.1"/>
    </source>
</evidence>
<proteinExistence type="predicted"/>
<keyword evidence="2" id="KW-1185">Reference proteome</keyword>
<dbReference type="EMBL" id="CABPRZ010000024">
    <property type="protein sequence ID" value="VVE48540.1"/>
    <property type="molecule type" value="Genomic_DNA"/>
</dbReference>
<dbReference type="AlphaFoldDB" id="A0A5E4YJD9"/>
<gene>
    <name evidence="1" type="ORF">PTE30175_04447</name>
</gene>
<organism evidence="1 2">
    <name type="scientific">Pandoraea terrae</name>
    <dbReference type="NCBI Taxonomy" id="1537710"/>
    <lineage>
        <taxon>Bacteria</taxon>
        <taxon>Pseudomonadati</taxon>
        <taxon>Pseudomonadota</taxon>
        <taxon>Betaproteobacteria</taxon>
        <taxon>Burkholderiales</taxon>
        <taxon>Burkholderiaceae</taxon>
        <taxon>Pandoraea</taxon>
    </lineage>
</organism>
<evidence type="ECO:0000313" key="2">
    <source>
        <dbReference type="Proteomes" id="UP000414233"/>
    </source>
</evidence>
<reference evidence="1 2" key="1">
    <citation type="submission" date="2019-08" db="EMBL/GenBank/DDBJ databases">
        <authorList>
            <person name="Peeters C."/>
        </authorList>
    </citation>
    <scope>NUCLEOTIDE SEQUENCE [LARGE SCALE GENOMIC DNA]</scope>
    <source>
        <strain evidence="1 2">LMG 30175</strain>
    </source>
</reference>